<evidence type="ECO:0000313" key="2">
    <source>
        <dbReference type="Proteomes" id="UP001176961"/>
    </source>
</evidence>
<proteinExistence type="predicted"/>
<evidence type="ECO:0000313" key="1">
    <source>
        <dbReference type="EMBL" id="CAJ0606413.1"/>
    </source>
</evidence>
<dbReference type="Proteomes" id="UP001176961">
    <property type="component" value="Unassembled WGS sequence"/>
</dbReference>
<feature type="non-terminal residue" evidence="1">
    <location>
        <position position="94"/>
    </location>
</feature>
<keyword evidence="2" id="KW-1185">Reference proteome</keyword>
<comment type="caution">
    <text evidence="1">The sequence shown here is derived from an EMBL/GenBank/DDBJ whole genome shotgun (WGS) entry which is preliminary data.</text>
</comment>
<organism evidence="1 2">
    <name type="scientific">Cylicocyclus nassatus</name>
    <name type="common">Nematode worm</name>
    <dbReference type="NCBI Taxonomy" id="53992"/>
    <lineage>
        <taxon>Eukaryota</taxon>
        <taxon>Metazoa</taxon>
        <taxon>Ecdysozoa</taxon>
        <taxon>Nematoda</taxon>
        <taxon>Chromadorea</taxon>
        <taxon>Rhabditida</taxon>
        <taxon>Rhabditina</taxon>
        <taxon>Rhabditomorpha</taxon>
        <taxon>Strongyloidea</taxon>
        <taxon>Strongylidae</taxon>
        <taxon>Cylicocyclus</taxon>
    </lineage>
</organism>
<protein>
    <submittedName>
        <fullName evidence="1">Uncharacterized protein</fullName>
    </submittedName>
</protein>
<dbReference type="AlphaFoldDB" id="A0AA36HAE5"/>
<reference evidence="1" key="1">
    <citation type="submission" date="2023-07" db="EMBL/GenBank/DDBJ databases">
        <authorList>
            <consortium name="CYATHOMIX"/>
        </authorList>
    </citation>
    <scope>NUCLEOTIDE SEQUENCE</scope>
    <source>
        <strain evidence="1">N/A</strain>
    </source>
</reference>
<name>A0AA36HAE5_CYLNA</name>
<dbReference type="EMBL" id="CATQJL010000316">
    <property type="protein sequence ID" value="CAJ0606413.1"/>
    <property type="molecule type" value="Genomic_DNA"/>
</dbReference>
<gene>
    <name evidence="1" type="ORF">CYNAS_LOCUS18396</name>
</gene>
<accession>A0AA36HAE5</accession>
<sequence length="94" mass="11024">STFLHCHLLARKRTTIKRSEDQFTLYVNPTDHCCKMLLFSTNSRIGHELVFVNYLGEVFDFILSKISMKRKKDQANRLDKCEEPEELLVANLFS</sequence>